<organism evidence="2 3">
    <name type="scientific">Metabacillus sediminis</name>
    <dbReference type="NCBI Taxonomy" id="3117746"/>
    <lineage>
        <taxon>Bacteria</taxon>
        <taxon>Bacillati</taxon>
        <taxon>Bacillota</taxon>
        <taxon>Bacilli</taxon>
        <taxon>Bacillales</taxon>
        <taxon>Bacillaceae</taxon>
        <taxon>Metabacillus</taxon>
    </lineage>
</organism>
<evidence type="ECO:0000256" key="1">
    <source>
        <dbReference type="SAM" id="Phobius"/>
    </source>
</evidence>
<dbReference type="EMBL" id="CP147407">
    <property type="protein sequence ID" value="WXB96908.1"/>
    <property type="molecule type" value="Genomic_DNA"/>
</dbReference>
<evidence type="ECO:0000313" key="2">
    <source>
        <dbReference type="EMBL" id="WXB96908.1"/>
    </source>
</evidence>
<accession>A0ABZ2NGP4</accession>
<dbReference type="Pfam" id="PF12669">
    <property type="entry name" value="FeoB_associated"/>
    <property type="match status" value="1"/>
</dbReference>
<dbReference type="Proteomes" id="UP001377337">
    <property type="component" value="Chromosome"/>
</dbReference>
<feature type="transmembrane region" description="Helical" evidence="1">
    <location>
        <begin position="6"/>
        <end position="23"/>
    </location>
</feature>
<proteinExistence type="predicted"/>
<keyword evidence="1" id="KW-0812">Transmembrane</keyword>
<reference evidence="2 3" key="1">
    <citation type="submission" date="2024-02" db="EMBL/GenBank/DDBJ databases">
        <title>Seven novel Bacillus-like species.</title>
        <authorList>
            <person name="Liu G."/>
        </authorList>
    </citation>
    <scope>NUCLEOTIDE SEQUENCE [LARGE SCALE GENOMIC DNA]</scope>
    <source>
        <strain evidence="2 3">FJAT-52054</strain>
    </source>
</reference>
<sequence>MIASIILGLLIFGYATWMVVSFFKKSRQGKCGTCALNKSCKSGCSIVTAEERGDLLKHSNGG</sequence>
<name>A0ABZ2NGP4_9BACI</name>
<keyword evidence="3" id="KW-1185">Reference proteome</keyword>
<evidence type="ECO:0000313" key="3">
    <source>
        <dbReference type="Proteomes" id="UP001377337"/>
    </source>
</evidence>
<keyword evidence="1" id="KW-0472">Membrane</keyword>
<keyword evidence="1" id="KW-1133">Transmembrane helix</keyword>
<gene>
    <name evidence="2" type="ORF">WCV65_20660</name>
</gene>
<protein>
    <submittedName>
        <fullName evidence="2">FeoB-associated Cys-rich membrane protein</fullName>
    </submittedName>
</protein>
<dbReference type="RefSeq" id="WP_338779081.1">
    <property type="nucleotide sequence ID" value="NZ_CP147407.1"/>
</dbReference>